<reference evidence="2" key="1">
    <citation type="submission" date="2023-10" db="EMBL/GenBank/DDBJ databases">
        <title>Mycolicibacterium fortuitum clinical isolates causing pulmonary infections in humans.</title>
        <authorList>
            <person name="Mejia-Ponce P.M."/>
            <person name="Zenteno-Cuevas R."/>
            <person name="Licona-Cassani C."/>
        </authorList>
    </citation>
    <scope>NUCLEOTIDE SEQUENCE</scope>
    <source>
        <strain evidence="2">M8</strain>
    </source>
</reference>
<feature type="compositionally biased region" description="Low complexity" evidence="1">
    <location>
        <begin position="384"/>
        <end position="395"/>
    </location>
</feature>
<sequence>MEDTSHGSARPLVAPIVAPRVHNFSGPGRAPRAYRGCTVTRPRRGTARTRSRRRLTTPVAPAHLLRQLVDEANGRAPAAIHLDLGDDAYAGVACWLAGEQRWARVAVPVAYYSHYDTKVRPVMPGNPISLRALVRVAEARARYADWGTGRNSRPTNERLAADTGYSVRTVQRADTALRLLGLATEVLRGRQRTRTERFASWRVGDRHRGWASVWALHDVRITLLSPHPHKGSLLDSLLPFSSRKVISGGAGGHSAHTKSGASRPASTRRARRGRSPGAAPPREAYLLACAWLRDSRTPRWARRHSPRGWAPALAALAAHRWTGDDINQLLTDWQGAGGHWLPAHPHKPIGLVRSIISWHLAHNSLDDRPAAAETARIDAERQQRAQQRAAMQAELAESRRAREAGRRARGGPGHTQAFAELARVRRRSADRRAAAAAEDAARREAAVRAARGLPAEPE</sequence>
<evidence type="ECO:0008006" key="4">
    <source>
        <dbReference type="Google" id="ProtNLM"/>
    </source>
</evidence>
<gene>
    <name evidence="2" type="ORF">R4485_36410</name>
</gene>
<feature type="compositionally biased region" description="Basic and acidic residues" evidence="1">
    <location>
        <begin position="396"/>
        <end position="406"/>
    </location>
</feature>
<evidence type="ECO:0000313" key="2">
    <source>
        <dbReference type="EMBL" id="MDV7295638.1"/>
    </source>
</evidence>
<dbReference type="AlphaFoldDB" id="A0AAE4VKP6"/>
<accession>A0AAE4VKP6</accession>
<proteinExistence type="predicted"/>
<protein>
    <recommendedName>
        <fullName evidence="4">Helix-turn-helix domain-containing protein</fullName>
    </recommendedName>
</protein>
<dbReference type="RefSeq" id="WP_074412581.1">
    <property type="nucleotide sequence ID" value="NZ_JARUKS010000103.1"/>
</dbReference>
<feature type="region of interest" description="Disordered" evidence="1">
    <location>
        <begin position="380"/>
        <end position="458"/>
    </location>
</feature>
<comment type="caution">
    <text evidence="2">The sequence shown here is derived from an EMBL/GenBank/DDBJ whole genome shotgun (WGS) entry which is preliminary data.</text>
</comment>
<name>A0AAE4VKP6_MYCFO</name>
<organism evidence="2 3">
    <name type="scientific">Mycolicibacterium fortuitum</name>
    <name type="common">Mycobacterium fortuitum</name>
    <dbReference type="NCBI Taxonomy" id="1766"/>
    <lineage>
        <taxon>Bacteria</taxon>
        <taxon>Bacillati</taxon>
        <taxon>Actinomycetota</taxon>
        <taxon>Actinomycetes</taxon>
        <taxon>Mycobacteriales</taxon>
        <taxon>Mycobacteriaceae</taxon>
        <taxon>Mycolicibacterium</taxon>
    </lineage>
</organism>
<evidence type="ECO:0000256" key="1">
    <source>
        <dbReference type="SAM" id="MobiDB-lite"/>
    </source>
</evidence>
<dbReference type="Proteomes" id="UP001186041">
    <property type="component" value="Unassembled WGS sequence"/>
</dbReference>
<evidence type="ECO:0000313" key="3">
    <source>
        <dbReference type="Proteomes" id="UP001186041"/>
    </source>
</evidence>
<feature type="region of interest" description="Disordered" evidence="1">
    <location>
        <begin position="248"/>
        <end position="280"/>
    </location>
</feature>
<dbReference type="EMBL" id="JAWLVV010000089">
    <property type="protein sequence ID" value="MDV7295638.1"/>
    <property type="molecule type" value="Genomic_DNA"/>
</dbReference>